<evidence type="ECO:0000313" key="3">
    <source>
        <dbReference type="Proteomes" id="UP000073816"/>
    </source>
</evidence>
<dbReference type="RefSeq" id="WP_148660262.1">
    <property type="nucleotide sequence ID" value="NZ_CP012836.1"/>
</dbReference>
<keyword evidence="3" id="KW-1185">Reference proteome</keyword>
<feature type="chain" id="PRO_5007494551" description="Outer membrane protein beta-barrel domain-containing protein" evidence="1">
    <location>
        <begin position="22"/>
        <end position="204"/>
    </location>
</feature>
<evidence type="ECO:0000256" key="1">
    <source>
        <dbReference type="SAM" id="SignalP"/>
    </source>
</evidence>
<keyword evidence="1" id="KW-0732">Signal</keyword>
<dbReference type="KEGG" id="alm:AO498_15520"/>
<dbReference type="EMBL" id="CP012836">
    <property type="protein sequence ID" value="AMQ57862.1"/>
    <property type="molecule type" value="Genomic_DNA"/>
</dbReference>
<gene>
    <name evidence="2" type="ORF">AO498_15520</name>
</gene>
<sequence length="204" mass="22269">MKKNIITLVSCFFISTGVLLAQETPKTLLNGSLSSSQIGFMISPGFQATQLGSDPAGYFLVKGGLVFNDKLTLGAFYGQVLDPLDQARGFASRLDSYQAGGLIEYTLHASNLFHFSFPISFGVNEIEFEDEGDNWNNEESKFLFIEPAAQIEVNLHTHARLFAGVGYRIMGGTIQQAPDLPVVENQPTFTAGLKFGLFRANSSK</sequence>
<evidence type="ECO:0008006" key="4">
    <source>
        <dbReference type="Google" id="ProtNLM"/>
    </source>
</evidence>
<dbReference type="AlphaFoldDB" id="A0A142ERV7"/>
<dbReference type="PATRIC" id="fig|1727163.4.peg.3257"/>
<dbReference type="Proteomes" id="UP000073816">
    <property type="component" value="Chromosome"/>
</dbReference>
<organism evidence="2 3">
    <name type="scientific">Algoriphagus sanaruensis</name>
    <dbReference type="NCBI Taxonomy" id="1727163"/>
    <lineage>
        <taxon>Bacteria</taxon>
        <taxon>Pseudomonadati</taxon>
        <taxon>Bacteroidota</taxon>
        <taxon>Cytophagia</taxon>
        <taxon>Cytophagales</taxon>
        <taxon>Cyclobacteriaceae</taxon>
        <taxon>Algoriphagus</taxon>
    </lineage>
</organism>
<protein>
    <recommendedName>
        <fullName evidence="4">Outer membrane protein beta-barrel domain-containing protein</fullName>
    </recommendedName>
</protein>
<reference evidence="3" key="1">
    <citation type="submission" date="2015-09" db="EMBL/GenBank/DDBJ databases">
        <title>Complete sequence of Algoriphagus sp. M8-2.</title>
        <authorList>
            <person name="Shintani M."/>
        </authorList>
    </citation>
    <scope>NUCLEOTIDE SEQUENCE [LARGE SCALE GENOMIC DNA]</scope>
    <source>
        <strain evidence="3">M8-2</strain>
    </source>
</reference>
<evidence type="ECO:0000313" key="2">
    <source>
        <dbReference type="EMBL" id="AMQ57862.1"/>
    </source>
</evidence>
<proteinExistence type="predicted"/>
<name>A0A142ERV7_9BACT</name>
<dbReference type="OrthoDB" id="825661at2"/>
<dbReference type="STRING" id="1727163.AO498_15520"/>
<accession>A0A142ERV7</accession>
<reference evidence="2 3" key="2">
    <citation type="journal article" date="2016" name="Genome Announc.">
        <title>Complete Genome Sequence of Algoriphagus sp. Strain M8-2, Isolated from a Brackish Lake.</title>
        <authorList>
            <person name="Muraguchi Y."/>
            <person name="Kushimoto K."/>
            <person name="Ohtsubo Y."/>
            <person name="Suzuki T."/>
            <person name="Dohra H."/>
            <person name="Kimbara K."/>
            <person name="Shintani M."/>
        </authorList>
    </citation>
    <scope>NUCLEOTIDE SEQUENCE [LARGE SCALE GENOMIC DNA]</scope>
    <source>
        <strain evidence="2 3">M8-2</strain>
    </source>
</reference>
<feature type="signal peptide" evidence="1">
    <location>
        <begin position="1"/>
        <end position="21"/>
    </location>
</feature>